<dbReference type="GO" id="GO:0005737">
    <property type="term" value="C:cytoplasm"/>
    <property type="evidence" value="ECO:0007669"/>
    <property type="project" value="TreeGrafter"/>
</dbReference>
<feature type="compositionally biased region" description="Polar residues" evidence="2">
    <location>
        <begin position="179"/>
        <end position="199"/>
    </location>
</feature>
<feature type="region of interest" description="Disordered" evidence="2">
    <location>
        <begin position="164"/>
        <end position="255"/>
    </location>
</feature>
<evidence type="ECO:0000256" key="1">
    <source>
        <dbReference type="SAM" id="Coils"/>
    </source>
</evidence>
<organism evidence="3 4">
    <name type="scientific">Saccharolobus islandicus (strain L.S.2.15 / Lassen #1)</name>
    <name type="common">Sulfolobus islandicus</name>
    <dbReference type="NCBI Taxonomy" id="429572"/>
    <lineage>
        <taxon>Archaea</taxon>
        <taxon>Thermoproteota</taxon>
        <taxon>Thermoprotei</taxon>
        <taxon>Sulfolobales</taxon>
        <taxon>Sulfolobaceae</taxon>
        <taxon>Saccharolobus</taxon>
    </lineage>
</organism>
<evidence type="ECO:0000313" key="3">
    <source>
        <dbReference type="EMBL" id="ACP35567.1"/>
    </source>
</evidence>
<dbReference type="PANTHER" id="PTHR15921:SF3">
    <property type="entry name" value="PRE-MRNA CLEAVAGE COMPLEX 2 PROTEIN PCF11"/>
    <property type="match status" value="1"/>
</dbReference>
<dbReference type="GO" id="GO:0006369">
    <property type="term" value="P:termination of RNA polymerase II transcription"/>
    <property type="evidence" value="ECO:0007669"/>
    <property type="project" value="InterPro"/>
</dbReference>
<feature type="coiled-coil region" evidence="1">
    <location>
        <begin position="415"/>
        <end position="504"/>
    </location>
</feature>
<dbReference type="GO" id="GO:0031124">
    <property type="term" value="P:mRNA 3'-end processing"/>
    <property type="evidence" value="ECO:0007669"/>
    <property type="project" value="InterPro"/>
</dbReference>
<accession>C3MQA4</accession>
<dbReference type="Proteomes" id="UP000001747">
    <property type="component" value="Chromosome"/>
</dbReference>
<dbReference type="InterPro" id="IPR027267">
    <property type="entry name" value="AH/BAR_dom_sf"/>
</dbReference>
<evidence type="ECO:0000313" key="4">
    <source>
        <dbReference type="Proteomes" id="UP000001747"/>
    </source>
</evidence>
<dbReference type="EMBL" id="CP001399">
    <property type="protein sequence ID" value="ACP35567.1"/>
    <property type="molecule type" value="Genomic_DNA"/>
</dbReference>
<keyword evidence="1" id="KW-0175">Coiled coil</keyword>
<feature type="compositionally biased region" description="Pro residues" evidence="2">
    <location>
        <begin position="1246"/>
        <end position="1256"/>
    </location>
</feature>
<gene>
    <name evidence="3" type="ordered locus">LS215_1559</name>
</gene>
<proteinExistence type="predicted"/>
<dbReference type="GO" id="GO:0000993">
    <property type="term" value="F:RNA polymerase II complex binding"/>
    <property type="evidence" value="ECO:0007669"/>
    <property type="project" value="InterPro"/>
</dbReference>
<feature type="compositionally biased region" description="Low complexity" evidence="2">
    <location>
        <begin position="273"/>
        <end position="291"/>
    </location>
</feature>
<dbReference type="PANTHER" id="PTHR15921">
    <property type="entry name" value="PRE-MRNA CLEAVAGE COMPLEX II"/>
    <property type="match status" value="1"/>
</dbReference>
<feature type="compositionally biased region" description="Low complexity" evidence="2">
    <location>
        <begin position="356"/>
        <end position="365"/>
    </location>
</feature>
<feature type="compositionally biased region" description="Pro residues" evidence="2">
    <location>
        <begin position="1128"/>
        <end position="1152"/>
    </location>
</feature>
<sequence length="1284" mass="138080">MIYRPHFTYIEAATPEQRQAREAAANEEWRKKLIFHTVLSHPEPWWYRFLPHPEHRPEPSVEPWWYRFLPHPEERRPAPEIPVRQHFTGGIARAPEVQRITSPFGGPGIGIILPHEVTRKPEVRVSNANETETNTSPPPTASIPVRQHFVGGIGRLPEVQQITSPFGGPGIGIVLPQPHETSQQQTASGSDQTSTSTREFVNPRLIREPGGPGESSASTSSTVREFVNPRLIREPGGPGESSIQTQTSSGSGTTNRTILDRQLSFMQQAEGVTSSSPSSQSTQQQTQQQQTAPPILDRQLSFLQHAEGTSTTPPPTTTQQQNPQQMIDQMISQGVNLPAGVNSPSPGPIIANASTPQSNSQQSNPFGAIGSFFGSLASGITNVAKDVGSAITGALSTANNAIQSTYNSVYGSQTQQEKQQLQSQAQQELSQISQEKQQLQNELQQVQQYEAQAEQMLQQNPNDQQLKNYLQQLQQAQQQIQQGLTQLNQAQQQVQQDMTKLNKQGQGNPFSAFFNDIAEASALAGYYTTEGLGGIGEEIANVVKGKGLENFSQAMSQFNKAGGQNVAKAVGDVTEVALPAIATAIVAPELLPAELIGEAASVGIGEGISKITTGKWQSLPQVLQEANEGGVLGAIGEAGGLALESGLAKGAGALTKVLSGSEDLASKISGLTPVWRATGGALTNAALQAPFTQNPEQLGIAAAIGGLAGGLGPGVAGKLMSKIDEIRGTGGVAELETLKSPLTGETTEAWKVTLPNGDVIHITPRTTFGEGDINDFADTYSGKTTLAIHSTPARQFLDKVANGEETVEVTGSPPGGAFKFREPGKLRDLYLSPGESEKEGVALAGYAGIRDTRPGIPELRLGQSDVKSVLSRFLHPFDQGGLIGVKTDADVIEPPEELRDYILSKKTEYLRQGVNPKDLNNVVMEDLLKDEKYGNMYRDYINKVRTYSAETGKPVIDIEGLLGLSHERQIELATGAKLRGAGDEYNIWIRQTPELLKNLPGPLRDILSDWSRLKYVGAEIVPGEPLNLFEDKEGGKIEDEGANWERKVENIIDEGKEKTIPETNKQTVEENTSERMEGEENIPREQIELPERTEEETIPQDLFRNWVEPPPTIYNPPRDTINNLPTISSPPPLYNPPSPINSPPPIVNPPSPIINSPPTINPPPSPIINPPPSPIVNPPPSPIINPPPSPIISPPPSPIINPPPSPIVNPPPPPIVNPPPSSVEEENTQSPPPPVFSPSAILQNESPPPMGPPPMLPAMIPGGFGNGGNNIQEISGAAGEVIYL</sequence>
<feature type="compositionally biased region" description="Pro residues" evidence="2">
    <location>
        <begin position="1159"/>
        <end position="1221"/>
    </location>
</feature>
<protein>
    <submittedName>
        <fullName evidence="3">FAD-dependent pyridine nucleotide-disulphideoxido reductase</fullName>
    </submittedName>
</protein>
<feature type="compositionally biased region" description="Low complexity" evidence="2">
    <location>
        <begin position="241"/>
        <end position="255"/>
    </location>
</feature>
<reference evidence="3 4" key="1">
    <citation type="journal article" date="2009" name="Proc. Natl. Acad. Sci. U.S.A.">
        <title>Biogeography of the Sulfolobus islandicus pan-genome.</title>
        <authorList>
            <person name="Reno M.L."/>
            <person name="Held N.L."/>
            <person name="Fields C.J."/>
            <person name="Burke P.V."/>
            <person name="Whitaker R.J."/>
        </authorList>
    </citation>
    <scope>NUCLEOTIDE SEQUENCE [LARGE SCALE GENOMIC DNA]</scope>
    <source>
        <strain evidence="4">L.S.2.15 / Lassen #1</strain>
    </source>
</reference>
<feature type="region of interest" description="Disordered" evidence="2">
    <location>
        <begin position="1106"/>
        <end position="1261"/>
    </location>
</feature>
<dbReference type="InterPro" id="IPR045154">
    <property type="entry name" value="PCF11-like"/>
</dbReference>
<dbReference type="GeneID" id="7799192"/>
<dbReference type="OrthoDB" id="387737at2157"/>
<evidence type="ECO:0000256" key="2">
    <source>
        <dbReference type="SAM" id="MobiDB-lite"/>
    </source>
</evidence>
<feature type="region of interest" description="Disordered" evidence="2">
    <location>
        <begin position="336"/>
        <end position="365"/>
    </location>
</feature>
<dbReference type="Gene3D" id="1.20.1270.60">
    <property type="entry name" value="Arfaptin homology (AH) domain/BAR domain"/>
    <property type="match status" value="1"/>
</dbReference>
<dbReference type="RefSeq" id="WP_012713757.1">
    <property type="nucleotide sequence ID" value="NC_012589.1"/>
</dbReference>
<name>C3MQA4_SACI2</name>
<dbReference type="GO" id="GO:0003729">
    <property type="term" value="F:mRNA binding"/>
    <property type="evidence" value="ECO:0007669"/>
    <property type="project" value="InterPro"/>
</dbReference>
<dbReference type="KEGG" id="sis:LS215_1559"/>
<feature type="region of interest" description="Disordered" evidence="2">
    <location>
        <begin position="267"/>
        <end position="292"/>
    </location>
</feature>
<dbReference type="HOGENOM" id="CLU_262786_0_0_2"/>